<feature type="compositionally biased region" description="Basic and acidic residues" evidence="2">
    <location>
        <begin position="82"/>
        <end position="133"/>
    </location>
</feature>
<evidence type="ECO:0000256" key="2">
    <source>
        <dbReference type="SAM" id="MobiDB-lite"/>
    </source>
</evidence>
<dbReference type="Proteomes" id="UP000292447">
    <property type="component" value="Chromosome I"/>
</dbReference>
<evidence type="ECO:0000313" key="3">
    <source>
        <dbReference type="EMBL" id="QBM85823.1"/>
    </source>
</evidence>
<proteinExistence type="predicted"/>
<feature type="coiled-coil region" evidence="1">
    <location>
        <begin position="261"/>
        <end position="294"/>
    </location>
</feature>
<evidence type="ECO:0000313" key="4">
    <source>
        <dbReference type="Proteomes" id="UP000292447"/>
    </source>
</evidence>
<feature type="compositionally biased region" description="Low complexity" evidence="2">
    <location>
        <begin position="19"/>
        <end position="36"/>
    </location>
</feature>
<protein>
    <submittedName>
        <fullName evidence="3">Uncharacterized protein</fullName>
    </submittedName>
</protein>
<reference evidence="4" key="1">
    <citation type="submission" date="2019-03" db="EMBL/GenBank/DDBJ databases">
        <title>Snf2 controls pulcherriminic acid biosynthesis and connects pigmentation and antifungal activity of the yeast Metschnikowia pulcherrima.</title>
        <authorList>
            <person name="Gore-Lloyd D."/>
            <person name="Sumann I."/>
            <person name="Brachmann A.O."/>
            <person name="Schneeberger K."/>
            <person name="Ortiz-Merino R.A."/>
            <person name="Moreno-Beltran M."/>
            <person name="Schlaefli M."/>
            <person name="Kirner P."/>
            <person name="Santos Kron A."/>
            <person name="Wolfe K.H."/>
            <person name="Piel J."/>
            <person name="Ahrens C.H."/>
            <person name="Henk D."/>
            <person name="Freimoser F.M."/>
        </authorList>
    </citation>
    <scope>NUCLEOTIDE SEQUENCE [LARGE SCALE GENOMIC DNA]</scope>
    <source>
        <strain evidence="4">APC 1.2</strain>
    </source>
</reference>
<gene>
    <name evidence="3" type="ORF">METSCH_A04510</name>
</gene>
<sequence length="310" mass="34002">MPLLASKWATAEPETVPMVSSPKKASIPSASSKPVVNKLPSKWADAPESTPQHQDSSKSTHVQLPTPPSSAGNVAKSGANGRSERTNRRRSEGRSERASFDHKNGSNHYKQDHKDKPHAHEPTSRRKSSHSESGKTLASRLGSISINDDKSGHRDNQKPRRGHAGRESRAGKSPERHARKSFGSSDESEEERPSGTMTAAAQSFALRIGVPALDTQKNHHQTTTRNANGSKMHNFGDNGTPSREKGTPTGLSSRYMTPKQKRALEEQEKQAKLAKEQELKEAKLKAEVQSMFEKMSDKSSSWADLEDESD</sequence>
<evidence type="ECO:0000256" key="1">
    <source>
        <dbReference type="SAM" id="Coils"/>
    </source>
</evidence>
<feature type="compositionally biased region" description="Polar residues" evidence="2">
    <location>
        <begin position="221"/>
        <end position="241"/>
    </location>
</feature>
<name>A0A4V1ADI4_9ASCO</name>
<accession>A0A4V1ADI4</accession>
<feature type="compositionally biased region" description="Polar residues" evidence="2">
    <location>
        <begin position="49"/>
        <end position="63"/>
    </location>
</feature>
<dbReference type="AlphaFoldDB" id="A0A4V1ADI4"/>
<feature type="region of interest" description="Disordered" evidence="2">
    <location>
        <begin position="1"/>
        <end position="260"/>
    </location>
</feature>
<organism evidence="3 4">
    <name type="scientific">Metschnikowia aff. pulcherrima</name>
    <dbReference type="NCBI Taxonomy" id="2163413"/>
    <lineage>
        <taxon>Eukaryota</taxon>
        <taxon>Fungi</taxon>
        <taxon>Dikarya</taxon>
        <taxon>Ascomycota</taxon>
        <taxon>Saccharomycotina</taxon>
        <taxon>Pichiomycetes</taxon>
        <taxon>Metschnikowiaceae</taxon>
        <taxon>Metschnikowia</taxon>
    </lineage>
</organism>
<keyword evidence="1" id="KW-0175">Coiled coil</keyword>
<feature type="compositionally biased region" description="Basic and acidic residues" evidence="2">
    <location>
        <begin position="147"/>
        <end position="176"/>
    </location>
</feature>
<dbReference type="EMBL" id="CP034456">
    <property type="protein sequence ID" value="QBM85823.1"/>
    <property type="molecule type" value="Genomic_DNA"/>
</dbReference>
<keyword evidence="4" id="KW-1185">Reference proteome</keyword>